<evidence type="ECO:0000313" key="2">
    <source>
        <dbReference type="EMBL" id="KFD54273.1"/>
    </source>
</evidence>
<sequence length="133" mass="15096">MSNLRCAFFKFVDKVGRCELSKPVVRTAILFHLQRDDDDDDDNDGEDDGGIRHLLRLPELTSPSLEGGKKVTNEMHCPKFNVRREKPTESSLLSSHRLQLRLGRLGHSTEPLFIVPDHRKTGFPSSSDEPPLF</sequence>
<gene>
    <name evidence="2" type="ORF">M513_04815</name>
    <name evidence="3" type="ORF">M514_04815</name>
</gene>
<evidence type="ECO:0000313" key="4">
    <source>
        <dbReference type="Proteomes" id="UP000030764"/>
    </source>
</evidence>
<name>A0A085MAM7_9BILA</name>
<reference evidence="2 4" key="1">
    <citation type="journal article" date="2014" name="Nat. Genet.">
        <title>Genome and transcriptome of the porcine whipworm Trichuris suis.</title>
        <authorList>
            <person name="Jex A.R."/>
            <person name="Nejsum P."/>
            <person name="Schwarz E.M."/>
            <person name="Hu L."/>
            <person name="Young N.D."/>
            <person name="Hall R.S."/>
            <person name="Korhonen P.K."/>
            <person name="Liao S."/>
            <person name="Thamsborg S."/>
            <person name="Xia J."/>
            <person name="Xu P."/>
            <person name="Wang S."/>
            <person name="Scheerlinck J.P."/>
            <person name="Hofmann A."/>
            <person name="Sternberg P.W."/>
            <person name="Wang J."/>
            <person name="Gasser R.B."/>
        </authorList>
    </citation>
    <scope>NUCLEOTIDE SEQUENCE [LARGE SCALE GENOMIC DNA]</scope>
    <source>
        <strain evidence="3">DCEP-RM93F</strain>
        <strain evidence="2">DCEP-RM93M</strain>
    </source>
</reference>
<dbReference type="EMBL" id="KL367474">
    <property type="protein sequence ID" value="KFD73173.1"/>
    <property type="molecule type" value="Genomic_DNA"/>
</dbReference>
<dbReference type="AlphaFoldDB" id="A0A085MAM7"/>
<organism evidence="2 4">
    <name type="scientific">Trichuris suis</name>
    <name type="common">pig whipworm</name>
    <dbReference type="NCBI Taxonomy" id="68888"/>
    <lineage>
        <taxon>Eukaryota</taxon>
        <taxon>Metazoa</taxon>
        <taxon>Ecdysozoa</taxon>
        <taxon>Nematoda</taxon>
        <taxon>Enoplea</taxon>
        <taxon>Dorylaimia</taxon>
        <taxon>Trichinellida</taxon>
        <taxon>Trichuridae</taxon>
        <taxon>Trichuris</taxon>
    </lineage>
</organism>
<feature type="compositionally biased region" description="Acidic residues" evidence="1">
    <location>
        <begin position="36"/>
        <end position="48"/>
    </location>
</feature>
<dbReference type="EMBL" id="KL363209">
    <property type="protein sequence ID" value="KFD54273.1"/>
    <property type="molecule type" value="Genomic_DNA"/>
</dbReference>
<accession>A0A085MAM7</accession>
<dbReference type="Proteomes" id="UP000030758">
    <property type="component" value="Unassembled WGS sequence"/>
</dbReference>
<feature type="compositionally biased region" description="Basic and acidic residues" evidence="1">
    <location>
        <begin position="67"/>
        <end position="88"/>
    </location>
</feature>
<feature type="region of interest" description="Disordered" evidence="1">
    <location>
        <begin position="35"/>
        <end position="93"/>
    </location>
</feature>
<keyword evidence="4" id="KW-1185">Reference proteome</keyword>
<protein>
    <submittedName>
        <fullName evidence="2">Uncharacterized protein</fullName>
    </submittedName>
</protein>
<dbReference type="Proteomes" id="UP000030764">
    <property type="component" value="Unassembled WGS sequence"/>
</dbReference>
<evidence type="ECO:0000256" key="1">
    <source>
        <dbReference type="SAM" id="MobiDB-lite"/>
    </source>
</evidence>
<proteinExistence type="predicted"/>
<evidence type="ECO:0000313" key="3">
    <source>
        <dbReference type="EMBL" id="KFD73173.1"/>
    </source>
</evidence>